<dbReference type="CDD" id="cd00065">
    <property type="entry name" value="FYVE_like_SF"/>
    <property type="match status" value="1"/>
</dbReference>
<dbReference type="InterPro" id="IPR011011">
    <property type="entry name" value="Znf_FYVE_PHD"/>
</dbReference>
<gene>
    <name evidence="7" type="ORF">BSAL_42645</name>
</gene>
<accession>A0A0S4JVE6</accession>
<dbReference type="Gene3D" id="3.30.40.10">
    <property type="entry name" value="Zinc/RING finger domain, C3HC4 (zinc finger)"/>
    <property type="match status" value="1"/>
</dbReference>
<evidence type="ECO:0000256" key="2">
    <source>
        <dbReference type="ARBA" id="ARBA00022771"/>
    </source>
</evidence>
<dbReference type="Pfam" id="PF01363">
    <property type="entry name" value="FYVE"/>
    <property type="match status" value="1"/>
</dbReference>
<dbReference type="OMA" id="CDDCAPR"/>
<proteinExistence type="predicted"/>
<keyword evidence="2 4" id="KW-0863">Zinc-finger</keyword>
<dbReference type="GO" id="GO:0008270">
    <property type="term" value="F:zinc ion binding"/>
    <property type="evidence" value="ECO:0007669"/>
    <property type="project" value="UniProtKB-KW"/>
</dbReference>
<evidence type="ECO:0000256" key="1">
    <source>
        <dbReference type="ARBA" id="ARBA00022723"/>
    </source>
</evidence>
<dbReference type="PROSITE" id="PS50178">
    <property type="entry name" value="ZF_FYVE"/>
    <property type="match status" value="1"/>
</dbReference>
<reference evidence="8" key="1">
    <citation type="submission" date="2015-09" db="EMBL/GenBank/DDBJ databases">
        <authorList>
            <consortium name="Pathogen Informatics"/>
        </authorList>
    </citation>
    <scope>NUCLEOTIDE SEQUENCE [LARGE SCALE GENOMIC DNA]</scope>
    <source>
        <strain evidence="8">Lake Konstanz</strain>
    </source>
</reference>
<dbReference type="OrthoDB" id="248092at2759"/>
<dbReference type="InterPro" id="IPR013083">
    <property type="entry name" value="Znf_RING/FYVE/PHD"/>
</dbReference>
<name>A0A0S4JVE6_BODSA</name>
<keyword evidence="8" id="KW-1185">Reference proteome</keyword>
<dbReference type="SUPFAM" id="SSF57903">
    <property type="entry name" value="FYVE/PHD zinc finger"/>
    <property type="match status" value="1"/>
</dbReference>
<evidence type="ECO:0000256" key="3">
    <source>
        <dbReference type="ARBA" id="ARBA00022833"/>
    </source>
</evidence>
<dbReference type="VEuPathDB" id="TriTrypDB:BSAL_42645"/>
<organism evidence="7 8">
    <name type="scientific">Bodo saltans</name>
    <name type="common">Flagellated protozoan</name>
    <dbReference type="NCBI Taxonomy" id="75058"/>
    <lineage>
        <taxon>Eukaryota</taxon>
        <taxon>Discoba</taxon>
        <taxon>Euglenozoa</taxon>
        <taxon>Kinetoplastea</taxon>
        <taxon>Metakinetoplastina</taxon>
        <taxon>Eubodonida</taxon>
        <taxon>Bodonidae</taxon>
        <taxon>Bodo</taxon>
    </lineage>
</organism>
<evidence type="ECO:0000313" key="7">
    <source>
        <dbReference type="EMBL" id="CUG93391.1"/>
    </source>
</evidence>
<feature type="compositionally biased region" description="Basic and acidic residues" evidence="5">
    <location>
        <begin position="81"/>
        <end position="95"/>
    </location>
</feature>
<evidence type="ECO:0000313" key="8">
    <source>
        <dbReference type="Proteomes" id="UP000051952"/>
    </source>
</evidence>
<feature type="region of interest" description="Disordered" evidence="5">
    <location>
        <begin position="63"/>
        <end position="149"/>
    </location>
</feature>
<dbReference type="InterPro" id="IPR000306">
    <property type="entry name" value="Znf_FYVE"/>
</dbReference>
<dbReference type="AlphaFoldDB" id="A0A0S4JVE6"/>
<dbReference type="InterPro" id="IPR017455">
    <property type="entry name" value="Znf_FYVE-rel"/>
</dbReference>
<sequence length="219" mass="23932">MGKDPNCPICKLEFGIFRHRYPCAVCQGSFCDDCTPNKYVVPPNTSAESVCTRCEANLSSKIKTKDGGHRLGNGGANQGNPDEREERARAAELRAQKQRGGTTHSKPPARGAVEPSQPNRAEKESNDLEAQGVPSGGRVLGGASESEQPMNPVLAAALKREQQAKRPDASPQMDPERKKLLAEIQAVLRQREEEEPFGLRALDATKMRIFLRDLTARGK</sequence>
<dbReference type="Proteomes" id="UP000051952">
    <property type="component" value="Unassembled WGS sequence"/>
</dbReference>
<evidence type="ECO:0000259" key="6">
    <source>
        <dbReference type="PROSITE" id="PS50178"/>
    </source>
</evidence>
<evidence type="ECO:0000256" key="4">
    <source>
        <dbReference type="PROSITE-ProRule" id="PRU00091"/>
    </source>
</evidence>
<feature type="domain" description="FYVE-type" evidence="6">
    <location>
        <begin position="1"/>
        <end position="59"/>
    </location>
</feature>
<keyword evidence="3" id="KW-0862">Zinc</keyword>
<protein>
    <recommendedName>
        <fullName evidence="6">FYVE-type domain-containing protein</fullName>
    </recommendedName>
</protein>
<evidence type="ECO:0000256" key="5">
    <source>
        <dbReference type="SAM" id="MobiDB-lite"/>
    </source>
</evidence>
<dbReference type="EMBL" id="CYKH01002151">
    <property type="protein sequence ID" value="CUG93391.1"/>
    <property type="molecule type" value="Genomic_DNA"/>
</dbReference>
<keyword evidence="1" id="KW-0479">Metal-binding</keyword>